<dbReference type="OrthoDB" id="3103769at2759"/>
<comment type="caution">
    <text evidence="1">The sequence shown here is derived from an EMBL/GenBank/DDBJ whole genome shotgun (WGS) entry which is preliminary data.</text>
</comment>
<evidence type="ECO:0008006" key="3">
    <source>
        <dbReference type="Google" id="ProtNLM"/>
    </source>
</evidence>
<evidence type="ECO:0000313" key="2">
    <source>
        <dbReference type="Proteomes" id="UP000284842"/>
    </source>
</evidence>
<dbReference type="Proteomes" id="UP000284842">
    <property type="component" value="Unassembled WGS sequence"/>
</dbReference>
<dbReference type="InterPro" id="IPR032675">
    <property type="entry name" value="LRR_dom_sf"/>
</dbReference>
<name>A0A409VU86_9AGAR</name>
<keyword evidence="2" id="KW-1185">Reference proteome</keyword>
<organism evidence="1 2">
    <name type="scientific">Panaeolus cyanescens</name>
    <dbReference type="NCBI Taxonomy" id="181874"/>
    <lineage>
        <taxon>Eukaryota</taxon>
        <taxon>Fungi</taxon>
        <taxon>Dikarya</taxon>
        <taxon>Basidiomycota</taxon>
        <taxon>Agaricomycotina</taxon>
        <taxon>Agaricomycetes</taxon>
        <taxon>Agaricomycetidae</taxon>
        <taxon>Agaricales</taxon>
        <taxon>Agaricineae</taxon>
        <taxon>Galeropsidaceae</taxon>
        <taxon>Panaeolus</taxon>
    </lineage>
</organism>
<dbReference type="EMBL" id="NHTK01005974">
    <property type="protein sequence ID" value="PPQ69803.1"/>
    <property type="molecule type" value="Genomic_DNA"/>
</dbReference>
<reference evidence="1 2" key="1">
    <citation type="journal article" date="2018" name="Evol. Lett.">
        <title>Horizontal gene cluster transfer increased hallucinogenic mushroom diversity.</title>
        <authorList>
            <person name="Reynolds H.T."/>
            <person name="Vijayakumar V."/>
            <person name="Gluck-Thaler E."/>
            <person name="Korotkin H.B."/>
            <person name="Matheny P.B."/>
            <person name="Slot J.C."/>
        </authorList>
    </citation>
    <scope>NUCLEOTIDE SEQUENCE [LARGE SCALE GENOMIC DNA]</scope>
    <source>
        <strain evidence="1 2">2629</strain>
    </source>
</reference>
<protein>
    <recommendedName>
        <fullName evidence="3">F-box domain-containing protein</fullName>
    </recommendedName>
</protein>
<dbReference type="AlphaFoldDB" id="A0A409VU86"/>
<dbReference type="SUPFAM" id="SSF52047">
    <property type="entry name" value="RNI-like"/>
    <property type="match status" value="1"/>
</dbReference>
<proteinExistence type="predicted"/>
<gene>
    <name evidence="1" type="ORF">CVT24_003080</name>
</gene>
<dbReference type="Gene3D" id="3.80.10.10">
    <property type="entry name" value="Ribonuclease Inhibitor"/>
    <property type="match status" value="1"/>
</dbReference>
<accession>A0A409VU86</accession>
<sequence length="556" mass="63535">MADIQFSRDSCNTVELPLEIYSQIIDHMIDNNQLLKPDQPLTEQQSSILKSCALVCRTFWKLVRPRIFRVVVITLDGTRKHISCFVQLLEDFPDIREFILGLELCLVNATQRLSINEDGLLIEEITRYNSILMNLPRVEAVIAQFKPHSYAAMSSPGHCKSDIQHFIEPIIESYCRKGLLRICNIKRICISPSTLSNITLCPSLQTLHLHRFDDPDILEKYWELNPSIQTLCLSTTLIPLSVFSRVPKLERLVLSHTWFSDNNSSSLVQFPLIGLKELEIEMDGDEFNENIPQLLAFVRQPSSARNIKAFRNLNTLMLYLDYPERDQSAINSLFEDMESLQTLTIKSQYRIMHTSLNSLPNLLVLAVMSGRRNGPSWSFLKDINLSQHIKSSFKSLRHLKLQFSCPGRGTVVYVHPGNDLSDCFLSIPSNNYLEQIWLELPIDVGLETENLDQNPLPCLVKIIAAASSRSNFPYLQRFVLDIVFRFTIPGVDNLHLSYPLEPIAHWTVVPCLDVMRNIIEYIAQQSGVALKPCFVPLSPIRGYVQYGCCLTFSFIE</sequence>
<evidence type="ECO:0000313" key="1">
    <source>
        <dbReference type="EMBL" id="PPQ69803.1"/>
    </source>
</evidence>
<dbReference type="InParanoid" id="A0A409VU86"/>